<gene>
    <name evidence="2" type="ORF">C922_05467</name>
</gene>
<dbReference type="VEuPathDB" id="PlasmoDB:C922_05467"/>
<accession>W7AFS8</accession>
<feature type="region of interest" description="Disordered" evidence="1">
    <location>
        <begin position="1"/>
        <end position="32"/>
    </location>
</feature>
<dbReference type="EMBL" id="KI965536">
    <property type="protein sequence ID" value="EUD64151.1"/>
    <property type="molecule type" value="Genomic_DNA"/>
</dbReference>
<evidence type="ECO:0000256" key="1">
    <source>
        <dbReference type="SAM" id="MobiDB-lite"/>
    </source>
</evidence>
<protein>
    <submittedName>
        <fullName evidence="2">Uncharacterized protein</fullName>
    </submittedName>
</protein>
<keyword evidence="3" id="KW-1185">Reference proteome</keyword>
<dbReference type="AlphaFoldDB" id="W7AFS8"/>
<reference evidence="2 3" key="1">
    <citation type="submission" date="2013-02" db="EMBL/GenBank/DDBJ databases">
        <title>The Genome Sequence of Plasmodium inui San Antonio 1.</title>
        <authorList>
            <consortium name="The Broad Institute Genome Sequencing Platform"/>
            <consortium name="The Broad Institute Genome Sequencing Center for Infectious Disease"/>
            <person name="Neafsey D."/>
            <person name="Cheeseman I."/>
            <person name="Volkman S."/>
            <person name="Adams J."/>
            <person name="Walker B."/>
            <person name="Young S.K."/>
            <person name="Zeng Q."/>
            <person name="Gargeya S."/>
            <person name="Fitzgerald M."/>
            <person name="Haas B."/>
            <person name="Abouelleil A."/>
            <person name="Alvarado L."/>
            <person name="Arachchi H.M."/>
            <person name="Berlin A.M."/>
            <person name="Chapman S.B."/>
            <person name="Dewar J."/>
            <person name="Goldberg J."/>
            <person name="Griggs A."/>
            <person name="Gujja S."/>
            <person name="Hansen M."/>
            <person name="Howarth C."/>
            <person name="Imamovic A."/>
            <person name="Larimer J."/>
            <person name="McCowan C."/>
            <person name="Murphy C."/>
            <person name="Neiman D."/>
            <person name="Pearson M."/>
            <person name="Priest M."/>
            <person name="Roberts A."/>
            <person name="Saif S."/>
            <person name="Shea T."/>
            <person name="Sisk P."/>
            <person name="Sykes S."/>
            <person name="Wortman J."/>
            <person name="Nusbaum C."/>
            <person name="Birren B."/>
        </authorList>
    </citation>
    <scope>NUCLEOTIDE SEQUENCE [LARGE SCALE GENOMIC DNA]</scope>
    <source>
        <strain evidence="2 3">San Antonio 1</strain>
    </source>
</reference>
<dbReference type="GeneID" id="20040741"/>
<evidence type="ECO:0000313" key="2">
    <source>
        <dbReference type="EMBL" id="EUD64151.1"/>
    </source>
</evidence>
<sequence length="74" mass="8628">MKSQMEEIDWKNVVPFQEQATGDQLTQPPPADEPIKIRIKKMITQRAHTAIIMINGLKLKTKKLHQQSCDHRHQ</sequence>
<name>W7AFS8_9APIC</name>
<feature type="compositionally biased region" description="Basic and acidic residues" evidence="1">
    <location>
        <begin position="1"/>
        <end position="10"/>
    </location>
</feature>
<evidence type="ECO:0000313" key="3">
    <source>
        <dbReference type="Proteomes" id="UP000030640"/>
    </source>
</evidence>
<proteinExistence type="predicted"/>
<organism evidence="2 3">
    <name type="scientific">Plasmodium inui San Antonio 1</name>
    <dbReference type="NCBI Taxonomy" id="1237626"/>
    <lineage>
        <taxon>Eukaryota</taxon>
        <taxon>Sar</taxon>
        <taxon>Alveolata</taxon>
        <taxon>Apicomplexa</taxon>
        <taxon>Aconoidasida</taxon>
        <taxon>Haemosporida</taxon>
        <taxon>Plasmodiidae</taxon>
        <taxon>Plasmodium</taxon>
        <taxon>Plasmodium (Plasmodium)</taxon>
    </lineage>
</organism>
<dbReference type="RefSeq" id="XP_008819260.1">
    <property type="nucleotide sequence ID" value="XM_008821038.1"/>
</dbReference>
<dbReference type="Proteomes" id="UP000030640">
    <property type="component" value="Unassembled WGS sequence"/>
</dbReference>